<dbReference type="InterPro" id="IPR011129">
    <property type="entry name" value="CSD"/>
</dbReference>
<evidence type="ECO:0000259" key="1">
    <source>
        <dbReference type="SMART" id="SM00357"/>
    </source>
</evidence>
<sequence length="986" mass="112637">MIDLDSSEAKMKEIYSDIVLNKENITSEEDSKIQCINRILNECLAWNYKDFRAENNHENGFSDYILVNNDKPVLLIEAKRKGLIEVDTAEKEKVRYLKISGTSLKKAIKGIDQAFGYASLNGLPLSVVTDGFVWIVFKTFTPGENFKTKEAIVFPSLEAIVSNFSKFYDLLSKNQFDKKLYNAIFDEIHNKRLLLTQNLQAPLSGLDIKVSQKSEIAFDLDKIFSNFFSKLAGEENEDLLIECFVETKESRIADFSLEKITTSVLGNILPQDKDVDEALANLIQTNVETESTSTSIESGQTIFIVGPTGAGKSTFLDRFFRKTLPSQIRKKCALIKVNCLDATGREETALAWVTEKIIDGIENQIYENGSPSWDELLGLYHGQYIRRSNGVDAELYKKDKSQFKIKFGEFLAEKVENDREGYLKRILLDVVVNRKMLPIILVDNSDEFTNEYKQKLFQFTQALRRNARHCLLIFPVTDKSAWSFSKTDIFGIYKSRSFFLPTPSPREVFRKRIDFIKQKLDTDGSDSNEKGKYFSSRGITISIKDLNGFAKVLENVFVDNDYTSKTIGELTNYNIRRTLSLSQRVITSSVIEIDDLIRSYLSGEPLTTDFAKFMEALMRGNYELYKQGDNHEVYPIFQVDSKVRQSPLLNLRILILLDTLRKSSNSIEEKHLNIKSIIDYFDAIGCSETAVDKALLSLLEAGLVEPFDLSIRDLTLEQKLAISYRGIVHLRLAVSNSVFFYQMALTTAITDEEIALRIRSKYKSGSNLADILKYVKKEFYDYLISEDQQFINIENELEQYDCQRDLLINLKKFTSNVNSANQDLVATHGHEYQEGYIKEEVVAIVDFYDDSKGFGFVDVEEISDRVFLHANKLQDCDVETIKDGDSILCDISRNKKGFYVEKIHFIEASKNGIEVYECQIIRLFSDRGYGFVQLKDSDKTAFFHFSVFSVEDRDSISLGQILKAEVGPDKRTGDGYQVKHILESGY</sequence>
<dbReference type="InterPro" id="IPR002059">
    <property type="entry name" value="CSP_DNA-bd"/>
</dbReference>
<gene>
    <name evidence="3" type="ORF">ACFSJT_00260</name>
</gene>
<dbReference type="SUPFAM" id="SSF52540">
    <property type="entry name" value="P-loop containing nucleoside triphosphate hydrolases"/>
    <property type="match status" value="1"/>
</dbReference>
<dbReference type="SMART" id="SM00357">
    <property type="entry name" value="CSP"/>
    <property type="match status" value="2"/>
</dbReference>
<organism evidence="3 4">
    <name type="scientific">Aquimarina celericrescens</name>
    <dbReference type="NCBI Taxonomy" id="1964542"/>
    <lineage>
        <taxon>Bacteria</taxon>
        <taxon>Pseudomonadati</taxon>
        <taxon>Bacteroidota</taxon>
        <taxon>Flavobacteriia</taxon>
        <taxon>Flavobacteriales</taxon>
        <taxon>Flavobacteriaceae</taxon>
        <taxon>Aquimarina</taxon>
    </lineage>
</organism>
<name>A0ABW5AT99_9FLAO</name>
<dbReference type="InterPro" id="IPR012340">
    <property type="entry name" value="NA-bd_OB-fold"/>
</dbReference>
<feature type="domain" description="Cold-shock" evidence="1">
    <location>
        <begin position="920"/>
        <end position="984"/>
    </location>
</feature>
<dbReference type="SUPFAM" id="SSF50249">
    <property type="entry name" value="Nucleic acid-binding proteins"/>
    <property type="match status" value="2"/>
</dbReference>
<accession>A0ABW5AT99</accession>
<dbReference type="InterPro" id="IPR007409">
    <property type="entry name" value="Restrct_endonuc_type1_HsdR_N"/>
</dbReference>
<reference evidence="4" key="1">
    <citation type="journal article" date="2019" name="Int. J. Syst. Evol. Microbiol.">
        <title>The Global Catalogue of Microorganisms (GCM) 10K type strain sequencing project: providing services to taxonomists for standard genome sequencing and annotation.</title>
        <authorList>
            <consortium name="The Broad Institute Genomics Platform"/>
            <consortium name="The Broad Institute Genome Sequencing Center for Infectious Disease"/>
            <person name="Wu L."/>
            <person name="Ma J."/>
        </authorList>
    </citation>
    <scope>NUCLEOTIDE SEQUENCE [LARGE SCALE GENOMIC DNA]</scope>
    <source>
        <strain evidence="4">DT92</strain>
    </source>
</reference>
<dbReference type="InterPro" id="IPR003593">
    <property type="entry name" value="AAA+_ATPase"/>
</dbReference>
<evidence type="ECO:0000313" key="3">
    <source>
        <dbReference type="EMBL" id="MFD2185207.1"/>
    </source>
</evidence>
<dbReference type="RefSeq" id="WP_378318160.1">
    <property type="nucleotide sequence ID" value="NZ_JBHUHY010000002.1"/>
</dbReference>
<dbReference type="InterPro" id="IPR027417">
    <property type="entry name" value="P-loop_NTPase"/>
</dbReference>
<dbReference type="Gene3D" id="3.40.50.300">
    <property type="entry name" value="P-loop containing nucleotide triphosphate hydrolases"/>
    <property type="match status" value="1"/>
</dbReference>
<feature type="domain" description="AAA+ ATPase" evidence="2">
    <location>
        <begin position="298"/>
        <end position="504"/>
    </location>
</feature>
<dbReference type="SMART" id="SM00382">
    <property type="entry name" value="AAA"/>
    <property type="match status" value="1"/>
</dbReference>
<evidence type="ECO:0000259" key="2">
    <source>
        <dbReference type="SMART" id="SM00382"/>
    </source>
</evidence>
<dbReference type="Pfam" id="PF04313">
    <property type="entry name" value="HSDR_N"/>
    <property type="match status" value="1"/>
</dbReference>
<evidence type="ECO:0000313" key="4">
    <source>
        <dbReference type="Proteomes" id="UP001597344"/>
    </source>
</evidence>
<feature type="domain" description="Cold-shock" evidence="1">
    <location>
        <begin position="842"/>
        <end position="906"/>
    </location>
</feature>
<dbReference type="Gene3D" id="2.40.50.140">
    <property type="entry name" value="Nucleic acid-binding proteins"/>
    <property type="match status" value="2"/>
</dbReference>
<comment type="caution">
    <text evidence="3">The sequence shown here is derived from an EMBL/GenBank/DDBJ whole genome shotgun (WGS) entry which is preliminary data.</text>
</comment>
<proteinExistence type="predicted"/>
<dbReference type="Proteomes" id="UP001597344">
    <property type="component" value="Unassembled WGS sequence"/>
</dbReference>
<protein>
    <submittedName>
        <fullName evidence="3">Cold shock domain-containing protein</fullName>
    </submittedName>
</protein>
<dbReference type="EMBL" id="JBHUHY010000002">
    <property type="protein sequence ID" value="MFD2185207.1"/>
    <property type="molecule type" value="Genomic_DNA"/>
</dbReference>
<keyword evidence="4" id="KW-1185">Reference proteome</keyword>
<dbReference type="Pfam" id="PF00313">
    <property type="entry name" value="CSD"/>
    <property type="match status" value="1"/>
</dbReference>